<gene>
    <name evidence="7" type="ORF">NAV_LOCUS1700</name>
</gene>
<evidence type="ECO:0000313" key="8">
    <source>
        <dbReference type="Proteomes" id="UP000276991"/>
    </source>
</evidence>
<evidence type="ECO:0000313" key="7">
    <source>
        <dbReference type="EMBL" id="VBB26870.1"/>
    </source>
</evidence>
<dbReference type="Pfam" id="PF04194">
    <property type="entry name" value="PDCD2_C"/>
    <property type="match status" value="1"/>
</dbReference>
<evidence type="ECO:0000259" key="6">
    <source>
        <dbReference type="PROSITE" id="PS50865"/>
    </source>
</evidence>
<dbReference type="GO" id="GO:0008270">
    <property type="term" value="F:zinc ion binding"/>
    <property type="evidence" value="ECO:0007669"/>
    <property type="project" value="UniProtKB-KW"/>
</dbReference>
<dbReference type="SUPFAM" id="SSF144232">
    <property type="entry name" value="HIT/MYND zinc finger-like"/>
    <property type="match status" value="1"/>
</dbReference>
<keyword evidence="8" id="KW-1185">Reference proteome</keyword>
<reference evidence="7 8" key="1">
    <citation type="submission" date="2018-08" db="EMBL/GenBank/DDBJ databases">
        <authorList>
            <person name="Laetsch R D."/>
            <person name="Stevens L."/>
            <person name="Kumar S."/>
            <person name="Blaxter L. M."/>
        </authorList>
    </citation>
    <scope>NUCLEOTIDE SEQUENCE [LARGE SCALE GENOMIC DNA]</scope>
</reference>
<protein>
    <recommendedName>
        <fullName evidence="6">MYND-type domain-containing protein</fullName>
    </recommendedName>
</protein>
<dbReference type="AlphaFoldDB" id="A0A498SED2"/>
<dbReference type="PANTHER" id="PTHR12298">
    <property type="entry name" value="PCDC2 PROGRAMMED CELL DEATH PROTEIN 2 -RELATED"/>
    <property type="match status" value="1"/>
</dbReference>
<feature type="compositionally biased region" description="Acidic residues" evidence="5">
    <location>
        <begin position="241"/>
        <end position="255"/>
    </location>
</feature>
<dbReference type="PROSITE" id="PS50865">
    <property type="entry name" value="ZF_MYND_2"/>
    <property type="match status" value="1"/>
</dbReference>
<dbReference type="OrthoDB" id="443682at2759"/>
<dbReference type="PANTHER" id="PTHR12298:SF4">
    <property type="entry name" value="PROGRAMMED CELL DEATH PROTEIN 2"/>
    <property type="match status" value="1"/>
</dbReference>
<dbReference type="GO" id="GO:0005737">
    <property type="term" value="C:cytoplasm"/>
    <property type="evidence" value="ECO:0007669"/>
    <property type="project" value="InterPro"/>
</dbReference>
<dbReference type="InterPro" id="IPR002893">
    <property type="entry name" value="Znf_MYND"/>
</dbReference>
<dbReference type="InterPro" id="IPR007320">
    <property type="entry name" value="PDCD2_C"/>
</dbReference>
<feature type="region of interest" description="Disordered" evidence="5">
    <location>
        <begin position="235"/>
        <end position="256"/>
    </location>
</feature>
<evidence type="ECO:0000256" key="4">
    <source>
        <dbReference type="PROSITE-ProRule" id="PRU00134"/>
    </source>
</evidence>
<sequence>MTFSKYPVYLGFGSVLEPQLSYRLLSHYMPLGKIGGKPAWLNPVSLPDSSSLLCRVCEKPMVFLIQVYATSPNDQDYSFHRTLFFFICRNSQCSRTNDASNVRAFRCILPRFNDFYASEQPIDPDLEGEVPDPFWKQTYPHLCQICGCNATKKCARCQSTWYCSREHQVIDWSSSHKKECCKQSSTNEKVSTTSDNDNDEKNDEYSWVRRKRSIAINAFVFPEYAIEMDTEHLSKNSHVDSDDDDNDGNSDSDDANAEKRLEEYRQYIKNHKTPCDSGDLEDLEDFANKDTAFRHFNKIVARNPEQVLRYSRGGEPLMATDHAPPPQVIPSCSLCGSERQFELQLMPHLLALIGVDDLGKSIDWATVMLYTCTQNCRVPNDGYAEEFVYKQDFH</sequence>
<proteinExistence type="predicted"/>
<dbReference type="GO" id="GO:0005634">
    <property type="term" value="C:nucleus"/>
    <property type="evidence" value="ECO:0007669"/>
    <property type="project" value="TreeGrafter"/>
</dbReference>
<organism evidence="7 8">
    <name type="scientific">Acanthocheilonema viteae</name>
    <name type="common">Filarial nematode worm</name>
    <name type="synonym">Dipetalonema viteae</name>
    <dbReference type="NCBI Taxonomy" id="6277"/>
    <lineage>
        <taxon>Eukaryota</taxon>
        <taxon>Metazoa</taxon>
        <taxon>Ecdysozoa</taxon>
        <taxon>Nematoda</taxon>
        <taxon>Chromadorea</taxon>
        <taxon>Rhabditida</taxon>
        <taxon>Spirurina</taxon>
        <taxon>Spiruromorpha</taxon>
        <taxon>Filarioidea</taxon>
        <taxon>Onchocercidae</taxon>
        <taxon>Acanthocheilonema</taxon>
    </lineage>
</organism>
<evidence type="ECO:0000256" key="1">
    <source>
        <dbReference type="ARBA" id="ARBA00022723"/>
    </source>
</evidence>
<keyword evidence="3" id="KW-0862">Zinc</keyword>
<dbReference type="Gene3D" id="6.10.140.2220">
    <property type="match status" value="1"/>
</dbReference>
<accession>A0A498SED2</accession>
<dbReference type="STRING" id="6277.A0A498SED2"/>
<evidence type="ECO:0000256" key="2">
    <source>
        <dbReference type="ARBA" id="ARBA00022771"/>
    </source>
</evidence>
<evidence type="ECO:0000256" key="3">
    <source>
        <dbReference type="ARBA" id="ARBA00022833"/>
    </source>
</evidence>
<feature type="domain" description="MYND-type" evidence="6">
    <location>
        <begin position="143"/>
        <end position="180"/>
    </location>
</feature>
<dbReference type="Pfam" id="PF01753">
    <property type="entry name" value="zf-MYND"/>
    <property type="match status" value="1"/>
</dbReference>
<keyword evidence="1" id="KW-0479">Metal-binding</keyword>
<name>A0A498SED2_ACAVI</name>
<keyword evidence="2 4" id="KW-0863">Zinc-finger</keyword>
<dbReference type="EMBL" id="UPTC01000153">
    <property type="protein sequence ID" value="VBB26870.1"/>
    <property type="molecule type" value="Genomic_DNA"/>
</dbReference>
<evidence type="ECO:0000256" key="5">
    <source>
        <dbReference type="SAM" id="MobiDB-lite"/>
    </source>
</evidence>
<dbReference type="Proteomes" id="UP000276991">
    <property type="component" value="Unassembled WGS sequence"/>
</dbReference>